<dbReference type="InterPro" id="IPR050111">
    <property type="entry name" value="C-type_lectin/snaclec_domain"/>
</dbReference>
<evidence type="ECO:0000259" key="3">
    <source>
        <dbReference type="PROSITE" id="PS50041"/>
    </source>
</evidence>
<dbReference type="Gene3D" id="3.10.100.10">
    <property type="entry name" value="Mannose-Binding Protein A, subunit A"/>
    <property type="match status" value="1"/>
</dbReference>
<keyword evidence="5" id="KW-1185">Reference proteome</keyword>
<proteinExistence type="predicted"/>
<evidence type="ECO:0000256" key="2">
    <source>
        <dbReference type="SAM" id="SignalP"/>
    </source>
</evidence>
<name>A0A210Q4E5_MIZYE</name>
<dbReference type="InterPro" id="IPR018378">
    <property type="entry name" value="C-type_lectin_CS"/>
</dbReference>
<keyword evidence="1" id="KW-1015">Disulfide bond</keyword>
<dbReference type="SUPFAM" id="SSF56436">
    <property type="entry name" value="C-type lectin-like"/>
    <property type="match status" value="1"/>
</dbReference>
<dbReference type="PANTHER" id="PTHR22803">
    <property type="entry name" value="MANNOSE, PHOSPHOLIPASE, LECTIN RECEPTOR RELATED"/>
    <property type="match status" value="1"/>
</dbReference>
<dbReference type="InterPro" id="IPR016186">
    <property type="entry name" value="C-type_lectin-like/link_sf"/>
</dbReference>
<dbReference type="PROSITE" id="PS00615">
    <property type="entry name" value="C_TYPE_LECTIN_1"/>
    <property type="match status" value="1"/>
</dbReference>
<evidence type="ECO:0000313" key="5">
    <source>
        <dbReference type="Proteomes" id="UP000242188"/>
    </source>
</evidence>
<dbReference type="SMART" id="SM00034">
    <property type="entry name" value="CLECT"/>
    <property type="match status" value="1"/>
</dbReference>
<gene>
    <name evidence="4" type="ORF">KP79_PYT22314</name>
</gene>
<organism evidence="4 5">
    <name type="scientific">Mizuhopecten yessoensis</name>
    <name type="common">Japanese scallop</name>
    <name type="synonym">Patinopecten yessoensis</name>
    <dbReference type="NCBI Taxonomy" id="6573"/>
    <lineage>
        <taxon>Eukaryota</taxon>
        <taxon>Metazoa</taxon>
        <taxon>Spiralia</taxon>
        <taxon>Lophotrochozoa</taxon>
        <taxon>Mollusca</taxon>
        <taxon>Bivalvia</taxon>
        <taxon>Autobranchia</taxon>
        <taxon>Pteriomorphia</taxon>
        <taxon>Pectinida</taxon>
        <taxon>Pectinoidea</taxon>
        <taxon>Pectinidae</taxon>
        <taxon>Mizuhopecten</taxon>
    </lineage>
</organism>
<dbReference type="Pfam" id="PF00059">
    <property type="entry name" value="Lectin_C"/>
    <property type="match status" value="1"/>
</dbReference>
<dbReference type="EMBL" id="NEDP02005045">
    <property type="protein sequence ID" value="OWF43616.1"/>
    <property type="molecule type" value="Genomic_DNA"/>
</dbReference>
<feature type="domain" description="C-type lectin" evidence="3">
    <location>
        <begin position="31"/>
        <end position="150"/>
    </location>
</feature>
<reference evidence="4 5" key="1">
    <citation type="journal article" date="2017" name="Nat. Ecol. Evol.">
        <title>Scallop genome provides insights into evolution of bilaterian karyotype and development.</title>
        <authorList>
            <person name="Wang S."/>
            <person name="Zhang J."/>
            <person name="Jiao W."/>
            <person name="Li J."/>
            <person name="Xun X."/>
            <person name="Sun Y."/>
            <person name="Guo X."/>
            <person name="Huan P."/>
            <person name="Dong B."/>
            <person name="Zhang L."/>
            <person name="Hu X."/>
            <person name="Sun X."/>
            <person name="Wang J."/>
            <person name="Zhao C."/>
            <person name="Wang Y."/>
            <person name="Wang D."/>
            <person name="Huang X."/>
            <person name="Wang R."/>
            <person name="Lv J."/>
            <person name="Li Y."/>
            <person name="Zhang Z."/>
            <person name="Liu B."/>
            <person name="Lu W."/>
            <person name="Hui Y."/>
            <person name="Liang J."/>
            <person name="Zhou Z."/>
            <person name="Hou R."/>
            <person name="Li X."/>
            <person name="Liu Y."/>
            <person name="Li H."/>
            <person name="Ning X."/>
            <person name="Lin Y."/>
            <person name="Zhao L."/>
            <person name="Xing Q."/>
            <person name="Dou J."/>
            <person name="Li Y."/>
            <person name="Mao J."/>
            <person name="Guo H."/>
            <person name="Dou H."/>
            <person name="Li T."/>
            <person name="Mu C."/>
            <person name="Jiang W."/>
            <person name="Fu Q."/>
            <person name="Fu X."/>
            <person name="Miao Y."/>
            <person name="Liu J."/>
            <person name="Yu Q."/>
            <person name="Li R."/>
            <person name="Liao H."/>
            <person name="Li X."/>
            <person name="Kong Y."/>
            <person name="Jiang Z."/>
            <person name="Chourrout D."/>
            <person name="Li R."/>
            <person name="Bao Z."/>
        </authorList>
    </citation>
    <scope>NUCLEOTIDE SEQUENCE [LARGE SCALE GENOMIC DNA]</scope>
    <source>
        <strain evidence="4 5">PY_sf001</strain>
    </source>
</reference>
<dbReference type="InterPro" id="IPR001304">
    <property type="entry name" value="C-type_lectin-like"/>
</dbReference>
<protein>
    <submittedName>
        <fullName evidence="4">Perlucin</fullName>
    </submittedName>
</protein>
<dbReference type="OrthoDB" id="6126523at2759"/>
<keyword evidence="2" id="KW-0732">Signal</keyword>
<comment type="caution">
    <text evidence="4">The sequence shown here is derived from an EMBL/GenBank/DDBJ whole genome shotgun (WGS) entry which is preliminary data.</text>
</comment>
<dbReference type="AlphaFoldDB" id="A0A210Q4E5"/>
<evidence type="ECO:0000256" key="1">
    <source>
        <dbReference type="ARBA" id="ARBA00023157"/>
    </source>
</evidence>
<dbReference type="Proteomes" id="UP000242188">
    <property type="component" value="Unassembled WGS sequence"/>
</dbReference>
<dbReference type="InterPro" id="IPR016187">
    <property type="entry name" value="CTDL_fold"/>
</dbReference>
<dbReference type="PROSITE" id="PS50041">
    <property type="entry name" value="C_TYPE_LECTIN_2"/>
    <property type="match status" value="1"/>
</dbReference>
<accession>A0A210Q4E5</accession>
<dbReference type="CDD" id="cd00037">
    <property type="entry name" value="CLECT"/>
    <property type="match status" value="1"/>
</dbReference>
<feature type="signal peptide" evidence="2">
    <location>
        <begin position="1"/>
        <end position="21"/>
    </location>
</feature>
<sequence>MLHKMAAWMCVLLLLFVAITPEGCPLGWVQGPSSCFFFSQFGGTWADANAICKGFETKLAEPADEITFAFLAGHAASEHPLHSQFYLGGSDMFVEGVWEWSSTKTQVNPNHWEPGNPSDDNNNGDCLTLNAPLKELNDVQCTAIFAFICEAESGEPEQVVIG</sequence>
<evidence type="ECO:0000313" key="4">
    <source>
        <dbReference type="EMBL" id="OWF43616.1"/>
    </source>
</evidence>
<feature type="chain" id="PRO_5012307004" evidence="2">
    <location>
        <begin position="22"/>
        <end position="162"/>
    </location>
</feature>